<evidence type="ECO:0000313" key="2">
    <source>
        <dbReference type="Proteomes" id="UP001432027"/>
    </source>
</evidence>
<sequence length="248" mass="27548">ILYGKSKRATSIARNSALAITLAKRFERALREHHVRVESRIVDSKSPRAFYSLCNTRLKACKSAPPAPLPTPSPTSHIPTFDLPSITAAQILVAIRSLAPKCNFSPDGIPNIFYLKCKFSIVSPLLIIFNKSLFTNTIPSIWKQAIVKPIPKTASNSINNFRPISLTCSVTKIFEKILIYEINEYLNGNNLLDSHQSGFRSCRSTCTQLINNIPLSASPFMKDLGIIMSPSIKFTDHVSKMVSKTRAK</sequence>
<evidence type="ECO:0008006" key="3">
    <source>
        <dbReference type="Google" id="ProtNLM"/>
    </source>
</evidence>
<dbReference type="GO" id="GO:0031012">
    <property type="term" value="C:extracellular matrix"/>
    <property type="evidence" value="ECO:0007669"/>
    <property type="project" value="TreeGrafter"/>
</dbReference>
<dbReference type="Proteomes" id="UP001432027">
    <property type="component" value="Unassembled WGS sequence"/>
</dbReference>
<keyword evidence="2" id="KW-1185">Reference proteome</keyword>
<evidence type="ECO:0000313" key="1">
    <source>
        <dbReference type="EMBL" id="GMS81401.1"/>
    </source>
</evidence>
<dbReference type="PANTHER" id="PTHR33395">
    <property type="entry name" value="TRANSCRIPTASE, PUTATIVE-RELATED-RELATED"/>
    <property type="match status" value="1"/>
</dbReference>
<dbReference type="EMBL" id="BTSX01000001">
    <property type="protein sequence ID" value="GMS81401.1"/>
    <property type="molecule type" value="Genomic_DNA"/>
</dbReference>
<dbReference type="GO" id="GO:0007508">
    <property type="term" value="P:larval heart development"/>
    <property type="evidence" value="ECO:0007669"/>
    <property type="project" value="TreeGrafter"/>
</dbReference>
<proteinExistence type="predicted"/>
<gene>
    <name evidence="1" type="ORF">PENTCL1PPCAC_3576</name>
</gene>
<name>A0AAV5SDE6_9BILA</name>
<accession>A0AAV5SDE6</accession>
<reference evidence="1" key="1">
    <citation type="submission" date="2023-10" db="EMBL/GenBank/DDBJ databases">
        <title>Genome assembly of Pristionchus species.</title>
        <authorList>
            <person name="Yoshida K."/>
            <person name="Sommer R.J."/>
        </authorList>
    </citation>
    <scope>NUCLEOTIDE SEQUENCE</scope>
    <source>
        <strain evidence="1">RS0144</strain>
    </source>
</reference>
<protein>
    <recommendedName>
        <fullName evidence="3">Reverse transcriptase domain-containing protein</fullName>
    </recommendedName>
</protein>
<dbReference type="GO" id="GO:0061343">
    <property type="term" value="P:cell adhesion involved in heart morphogenesis"/>
    <property type="evidence" value="ECO:0007669"/>
    <property type="project" value="TreeGrafter"/>
</dbReference>
<feature type="non-terminal residue" evidence="1">
    <location>
        <position position="1"/>
    </location>
</feature>
<dbReference type="PANTHER" id="PTHR33395:SF22">
    <property type="entry name" value="REVERSE TRANSCRIPTASE DOMAIN-CONTAINING PROTEIN"/>
    <property type="match status" value="1"/>
</dbReference>
<dbReference type="AlphaFoldDB" id="A0AAV5SDE6"/>
<organism evidence="1 2">
    <name type="scientific">Pristionchus entomophagus</name>
    <dbReference type="NCBI Taxonomy" id="358040"/>
    <lineage>
        <taxon>Eukaryota</taxon>
        <taxon>Metazoa</taxon>
        <taxon>Ecdysozoa</taxon>
        <taxon>Nematoda</taxon>
        <taxon>Chromadorea</taxon>
        <taxon>Rhabditida</taxon>
        <taxon>Rhabditina</taxon>
        <taxon>Diplogasteromorpha</taxon>
        <taxon>Diplogasteroidea</taxon>
        <taxon>Neodiplogasteridae</taxon>
        <taxon>Pristionchus</taxon>
    </lineage>
</organism>
<comment type="caution">
    <text evidence="1">The sequence shown here is derived from an EMBL/GenBank/DDBJ whole genome shotgun (WGS) entry which is preliminary data.</text>
</comment>
<feature type="non-terminal residue" evidence="1">
    <location>
        <position position="248"/>
    </location>
</feature>